<feature type="DNA-binding region" description="H-T-H motif" evidence="2">
    <location>
        <begin position="38"/>
        <end position="57"/>
    </location>
</feature>
<dbReference type="Proteomes" id="UP000431269">
    <property type="component" value="Chromosome"/>
</dbReference>
<dbReference type="KEGG" id="tsv:DSM104635_01628"/>
<evidence type="ECO:0000256" key="1">
    <source>
        <dbReference type="ARBA" id="ARBA00023125"/>
    </source>
</evidence>
<dbReference type="SUPFAM" id="SSF46689">
    <property type="entry name" value="Homeodomain-like"/>
    <property type="match status" value="1"/>
</dbReference>
<dbReference type="GO" id="GO:0003677">
    <property type="term" value="F:DNA binding"/>
    <property type="evidence" value="ECO:0007669"/>
    <property type="project" value="UniProtKB-UniRule"/>
</dbReference>
<dbReference type="InterPro" id="IPR009057">
    <property type="entry name" value="Homeodomain-like_sf"/>
</dbReference>
<dbReference type="EMBL" id="CP047045">
    <property type="protein sequence ID" value="QGZ94797.1"/>
    <property type="molecule type" value="Genomic_DNA"/>
</dbReference>
<gene>
    <name evidence="4" type="ORF">DSM104635_01628</name>
</gene>
<evidence type="ECO:0000313" key="5">
    <source>
        <dbReference type="Proteomes" id="UP000431269"/>
    </source>
</evidence>
<dbReference type="AlphaFoldDB" id="A0A6I6MPU1"/>
<keyword evidence="1 2" id="KW-0238">DNA-binding</keyword>
<organism evidence="4 5">
    <name type="scientific">Terricaulis silvestris</name>
    <dbReference type="NCBI Taxonomy" id="2686094"/>
    <lineage>
        <taxon>Bacteria</taxon>
        <taxon>Pseudomonadati</taxon>
        <taxon>Pseudomonadota</taxon>
        <taxon>Alphaproteobacteria</taxon>
        <taxon>Caulobacterales</taxon>
        <taxon>Caulobacteraceae</taxon>
        <taxon>Terricaulis</taxon>
    </lineage>
</organism>
<feature type="domain" description="HTH tetR-type" evidence="3">
    <location>
        <begin position="16"/>
        <end position="75"/>
    </location>
</feature>
<evidence type="ECO:0000313" key="4">
    <source>
        <dbReference type="EMBL" id="QGZ94797.1"/>
    </source>
</evidence>
<evidence type="ECO:0000259" key="3">
    <source>
        <dbReference type="PROSITE" id="PS50977"/>
    </source>
</evidence>
<keyword evidence="5" id="KW-1185">Reference proteome</keyword>
<protein>
    <recommendedName>
        <fullName evidence="3">HTH tetR-type domain-containing protein</fullName>
    </recommendedName>
</protein>
<dbReference type="RefSeq" id="WP_158765707.1">
    <property type="nucleotide sequence ID" value="NZ_CP047045.1"/>
</dbReference>
<evidence type="ECO:0000256" key="2">
    <source>
        <dbReference type="PROSITE-ProRule" id="PRU00335"/>
    </source>
</evidence>
<accession>A0A6I6MPU1</accession>
<dbReference type="PROSITE" id="PS50977">
    <property type="entry name" value="HTH_TETR_2"/>
    <property type="match status" value="1"/>
</dbReference>
<proteinExistence type="predicted"/>
<dbReference type="Gene3D" id="1.10.357.10">
    <property type="entry name" value="Tetracycline Repressor, domain 2"/>
    <property type="match status" value="1"/>
</dbReference>
<name>A0A6I6MPU1_9CAUL</name>
<sequence length="191" mass="21996">MARAAEQLDGRRQRADVSRRRIALAMLELVREGEVEPSADLVAERAGVGRRTVFRLFSDMEGVYREMHAVMVERLTPDFIAPLEGATWRERLDEIVLRRARMFDQMLPIKSASDAHRYRSKFLQTEHRKLTRMQRDSLRRVLPANVADGEAFEALDLALSFEAWRRLRQEQGLSAKQAIGVLRHATRALVS</sequence>
<dbReference type="InterPro" id="IPR001647">
    <property type="entry name" value="HTH_TetR"/>
</dbReference>
<reference evidence="5" key="1">
    <citation type="submission" date="2019-12" db="EMBL/GenBank/DDBJ databases">
        <title>Complete genome of Terracaulis silvestris 0127_4.</title>
        <authorList>
            <person name="Vieira S."/>
            <person name="Riedel T."/>
            <person name="Sproer C."/>
            <person name="Pascual J."/>
            <person name="Boedeker C."/>
            <person name="Overmann J."/>
        </authorList>
    </citation>
    <scope>NUCLEOTIDE SEQUENCE [LARGE SCALE GENOMIC DNA]</scope>
    <source>
        <strain evidence="5">0127_4</strain>
    </source>
</reference>